<reference evidence="2 3" key="1">
    <citation type="submission" date="2021-01" db="EMBL/GenBank/DDBJ databases">
        <title>Whole genome shotgun sequence of Plantactinospora mayteni NBRC 109088.</title>
        <authorList>
            <person name="Komaki H."/>
            <person name="Tamura T."/>
        </authorList>
    </citation>
    <scope>NUCLEOTIDE SEQUENCE [LARGE SCALE GENOMIC DNA]</scope>
    <source>
        <strain evidence="2 3">NBRC 109088</strain>
    </source>
</reference>
<feature type="compositionally biased region" description="Basic and acidic residues" evidence="1">
    <location>
        <begin position="81"/>
        <end position="90"/>
    </location>
</feature>
<name>A0ABQ4ELQ6_9ACTN</name>
<sequence>MEYRSGARGRFSSGSAAFRLAAQRSGAVLSRSACRLRAPPRSGALDAAVRGEEKAEIKKARVGARKADKKSDGKKAKKKACKPDGTRPSDPDDGGAGALVHRS</sequence>
<feature type="compositionally biased region" description="Basic and acidic residues" evidence="1">
    <location>
        <begin position="49"/>
        <end position="74"/>
    </location>
</feature>
<proteinExistence type="predicted"/>
<gene>
    <name evidence="2" type="ORF">Pma05_22410</name>
</gene>
<protein>
    <submittedName>
        <fullName evidence="2">Uncharacterized protein</fullName>
    </submittedName>
</protein>
<evidence type="ECO:0000313" key="2">
    <source>
        <dbReference type="EMBL" id="GIG95668.1"/>
    </source>
</evidence>
<dbReference type="Proteomes" id="UP000621500">
    <property type="component" value="Unassembled WGS sequence"/>
</dbReference>
<evidence type="ECO:0000313" key="3">
    <source>
        <dbReference type="Proteomes" id="UP000621500"/>
    </source>
</evidence>
<evidence type="ECO:0000256" key="1">
    <source>
        <dbReference type="SAM" id="MobiDB-lite"/>
    </source>
</evidence>
<dbReference type="EMBL" id="BONX01000011">
    <property type="protein sequence ID" value="GIG95668.1"/>
    <property type="molecule type" value="Genomic_DNA"/>
</dbReference>
<accession>A0ABQ4ELQ6</accession>
<comment type="caution">
    <text evidence="2">The sequence shown here is derived from an EMBL/GenBank/DDBJ whole genome shotgun (WGS) entry which is preliminary data.</text>
</comment>
<organism evidence="2 3">
    <name type="scientific">Plantactinospora mayteni</name>
    <dbReference type="NCBI Taxonomy" id="566021"/>
    <lineage>
        <taxon>Bacteria</taxon>
        <taxon>Bacillati</taxon>
        <taxon>Actinomycetota</taxon>
        <taxon>Actinomycetes</taxon>
        <taxon>Micromonosporales</taxon>
        <taxon>Micromonosporaceae</taxon>
        <taxon>Plantactinospora</taxon>
    </lineage>
</organism>
<feature type="region of interest" description="Disordered" evidence="1">
    <location>
        <begin position="39"/>
        <end position="103"/>
    </location>
</feature>
<keyword evidence="3" id="KW-1185">Reference proteome</keyword>